<name>A0A2I0VW66_9ASPA</name>
<keyword evidence="2" id="KW-1185">Reference proteome</keyword>
<gene>
    <name evidence="1" type="ORF">MA16_Dca011231</name>
</gene>
<accession>A0A2I0VW66</accession>
<evidence type="ECO:0000313" key="2">
    <source>
        <dbReference type="Proteomes" id="UP000233837"/>
    </source>
</evidence>
<proteinExistence type="predicted"/>
<evidence type="ECO:0000313" key="1">
    <source>
        <dbReference type="EMBL" id="PKU67653.1"/>
    </source>
</evidence>
<reference evidence="1 2" key="1">
    <citation type="journal article" date="2016" name="Sci. Rep.">
        <title>The Dendrobium catenatum Lindl. genome sequence provides insights into polysaccharide synthase, floral development and adaptive evolution.</title>
        <authorList>
            <person name="Zhang G.Q."/>
            <person name="Xu Q."/>
            <person name="Bian C."/>
            <person name="Tsai W.C."/>
            <person name="Yeh C.M."/>
            <person name="Liu K.W."/>
            <person name="Yoshida K."/>
            <person name="Zhang L.S."/>
            <person name="Chang S.B."/>
            <person name="Chen F."/>
            <person name="Shi Y."/>
            <person name="Su Y.Y."/>
            <person name="Zhang Y.Q."/>
            <person name="Chen L.J."/>
            <person name="Yin Y."/>
            <person name="Lin M."/>
            <person name="Huang H."/>
            <person name="Deng H."/>
            <person name="Wang Z.W."/>
            <person name="Zhu S.L."/>
            <person name="Zhao X."/>
            <person name="Deng C."/>
            <person name="Niu S.C."/>
            <person name="Huang J."/>
            <person name="Wang M."/>
            <person name="Liu G.H."/>
            <person name="Yang H.J."/>
            <person name="Xiao X.J."/>
            <person name="Hsiao Y.Y."/>
            <person name="Wu W.L."/>
            <person name="Chen Y.Y."/>
            <person name="Mitsuda N."/>
            <person name="Ohme-Takagi M."/>
            <person name="Luo Y.B."/>
            <person name="Van de Peer Y."/>
            <person name="Liu Z.J."/>
        </authorList>
    </citation>
    <scope>NUCLEOTIDE SEQUENCE [LARGE SCALE GENOMIC DNA]</scope>
    <source>
        <tissue evidence="1">The whole plant</tissue>
    </source>
</reference>
<protein>
    <submittedName>
        <fullName evidence="1">Uncharacterized protein</fullName>
    </submittedName>
</protein>
<reference evidence="1 2" key="2">
    <citation type="journal article" date="2017" name="Nature">
        <title>The Apostasia genome and the evolution of orchids.</title>
        <authorList>
            <person name="Zhang G.Q."/>
            <person name="Liu K.W."/>
            <person name="Li Z."/>
            <person name="Lohaus R."/>
            <person name="Hsiao Y.Y."/>
            <person name="Niu S.C."/>
            <person name="Wang J.Y."/>
            <person name="Lin Y.C."/>
            <person name="Xu Q."/>
            <person name="Chen L.J."/>
            <person name="Yoshida K."/>
            <person name="Fujiwara S."/>
            <person name="Wang Z.W."/>
            <person name="Zhang Y.Q."/>
            <person name="Mitsuda N."/>
            <person name="Wang M."/>
            <person name="Liu G.H."/>
            <person name="Pecoraro L."/>
            <person name="Huang H.X."/>
            <person name="Xiao X.J."/>
            <person name="Lin M."/>
            <person name="Wu X.Y."/>
            <person name="Wu W.L."/>
            <person name="Chen Y.Y."/>
            <person name="Chang S.B."/>
            <person name="Sakamoto S."/>
            <person name="Ohme-Takagi M."/>
            <person name="Yagi M."/>
            <person name="Zeng S.J."/>
            <person name="Shen C.Y."/>
            <person name="Yeh C.M."/>
            <person name="Luo Y.B."/>
            <person name="Tsai W.C."/>
            <person name="Van de Peer Y."/>
            <person name="Liu Z.J."/>
        </authorList>
    </citation>
    <scope>NUCLEOTIDE SEQUENCE [LARGE SCALE GENOMIC DNA]</scope>
    <source>
        <tissue evidence="1">The whole plant</tissue>
    </source>
</reference>
<organism evidence="1 2">
    <name type="scientific">Dendrobium catenatum</name>
    <dbReference type="NCBI Taxonomy" id="906689"/>
    <lineage>
        <taxon>Eukaryota</taxon>
        <taxon>Viridiplantae</taxon>
        <taxon>Streptophyta</taxon>
        <taxon>Embryophyta</taxon>
        <taxon>Tracheophyta</taxon>
        <taxon>Spermatophyta</taxon>
        <taxon>Magnoliopsida</taxon>
        <taxon>Liliopsida</taxon>
        <taxon>Asparagales</taxon>
        <taxon>Orchidaceae</taxon>
        <taxon>Epidendroideae</taxon>
        <taxon>Malaxideae</taxon>
        <taxon>Dendrobiinae</taxon>
        <taxon>Dendrobium</taxon>
    </lineage>
</organism>
<dbReference type="Proteomes" id="UP000233837">
    <property type="component" value="Unassembled WGS sequence"/>
</dbReference>
<sequence length="115" mass="12890">MCVANRGDGPEDGRVRLLLLVRNEKRPREGGEFRLLPCQNRERESGSSGFVRAEKRRREGGLPPLLLVRTENWVERAESASWLGPKKGETEGRSRRCVYGGLLQPSLSVEACPSE</sequence>
<dbReference type="EMBL" id="KZ503172">
    <property type="protein sequence ID" value="PKU67653.1"/>
    <property type="molecule type" value="Genomic_DNA"/>
</dbReference>
<dbReference type="AlphaFoldDB" id="A0A2I0VW66"/>